<dbReference type="InterPro" id="IPR052020">
    <property type="entry name" value="Cyclic_di-GMP/3'3'-cGAMP_PDE"/>
</dbReference>
<accession>A0ABX8IL16</accession>
<feature type="domain" description="HD-GYP" evidence="3">
    <location>
        <begin position="177"/>
        <end position="373"/>
    </location>
</feature>
<dbReference type="EMBL" id="CP076686">
    <property type="protein sequence ID" value="QWV13344.1"/>
    <property type="molecule type" value="Genomic_DNA"/>
</dbReference>
<dbReference type="CDD" id="cd17569">
    <property type="entry name" value="REC_HupR-like"/>
    <property type="match status" value="1"/>
</dbReference>
<organism evidence="4 5">
    <name type="scientific">Marinobacter adhaerens</name>
    <dbReference type="NCBI Taxonomy" id="1033846"/>
    <lineage>
        <taxon>Bacteria</taxon>
        <taxon>Pseudomonadati</taxon>
        <taxon>Pseudomonadota</taxon>
        <taxon>Gammaproteobacteria</taxon>
        <taxon>Pseudomonadales</taxon>
        <taxon>Marinobacteraceae</taxon>
        <taxon>Marinobacter</taxon>
    </lineage>
</organism>
<dbReference type="SMART" id="SM00448">
    <property type="entry name" value="REC"/>
    <property type="match status" value="1"/>
</dbReference>
<dbReference type="InterPro" id="IPR003607">
    <property type="entry name" value="HD/PDEase_dom"/>
</dbReference>
<dbReference type="GeneID" id="78558105"/>
<evidence type="ECO:0000259" key="3">
    <source>
        <dbReference type="PROSITE" id="PS51832"/>
    </source>
</evidence>
<dbReference type="InterPro" id="IPR037522">
    <property type="entry name" value="HD_GYP_dom"/>
</dbReference>
<evidence type="ECO:0000313" key="4">
    <source>
        <dbReference type="EMBL" id="QWV13344.1"/>
    </source>
</evidence>
<dbReference type="PROSITE" id="PS50110">
    <property type="entry name" value="RESPONSE_REGULATORY"/>
    <property type="match status" value="1"/>
</dbReference>
<feature type="modified residue" description="4-aspartylphosphate" evidence="1">
    <location>
        <position position="63"/>
    </location>
</feature>
<dbReference type="RefSeq" id="WP_156484258.1">
    <property type="nucleotide sequence ID" value="NZ_CP076686.1"/>
</dbReference>
<evidence type="ECO:0000259" key="2">
    <source>
        <dbReference type="PROSITE" id="PS50110"/>
    </source>
</evidence>
<protein>
    <submittedName>
        <fullName evidence="4">Response regulator</fullName>
    </submittedName>
</protein>
<evidence type="ECO:0000313" key="5">
    <source>
        <dbReference type="Proteomes" id="UP000683442"/>
    </source>
</evidence>
<feature type="domain" description="Response regulatory" evidence="2">
    <location>
        <begin position="14"/>
        <end position="129"/>
    </location>
</feature>
<keyword evidence="5" id="KW-1185">Reference proteome</keyword>
<dbReference type="CDD" id="cd00077">
    <property type="entry name" value="HDc"/>
    <property type="match status" value="1"/>
</dbReference>
<evidence type="ECO:0000256" key="1">
    <source>
        <dbReference type="PROSITE-ProRule" id="PRU00169"/>
    </source>
</evidence>
<dbReference type="SUPFAM" id="SSF109604">
    <property type="entry name" value="HD-domain/PDEase-like"/>
    <property type="match status" value="1"/>
</dbReference>
<proteinExistence type="predicted"/>
<dbReference type="Gene3D" id="3.40.50.2300">
    <property type="match status" value="1"/>
</dbReference>
<dbReference type="InterPro" id="IPR001789">
    <property type="entry name" value="Sig_transdc_resp-reg_receiver"/>
</dbReference>
<keyword evidence="1" id="KW-0597">Phosphoprotein</keyword>
<sequence length="438" mass="50007">MDLTSNQEPWDAGRVLFVDDEQPILNSLKRLTRKQSFQCLFASSGAEALEIMKRETVDLVVSDMRMPEMSGHEFLAQVKQQYPDTVRYLLTGQSDLESTVSALNDGGISRFIHKPWDDEKFIDALKDGLRVVRLERDNQRLMITTREQAESLKRLNAELEDRVLARTKMLRRAMRQLETSYDAFVKTFSYFISQREHLIKGQSQLVADLCARVCEQLQLDNSERKHVFYAALLHELGKLTLPDDVLGRSEIRLTGRDLEEYRQYPVIGELSLTSIKALEKAAQLIRHQNEHFDGSGYPDRLMAQKIPLGSRILFACKEFIGIQTEYMRATPLSSEDALNHLRKNAGSRYDPVVVEAIAQTQYTLDVSSLAPMERIVSYRDLAPGMVLNRDLVTDRGILLISRGGVLTRTMVERLRRLGAEDNLRTPIHIIEPAVEENA</sequence>
<dbReference type="Proteomes" id="UP000683442">
    <property type="component" value="Chromosome"/>
</dbReference>
<dbReference type="Pfam" id="PF00072">
    <property type="entry name" value="Response_reg"/>
    <property type="match status" value="1"/>
</dbReference>
<reference evidence="4 5" key="1">
    <citation type="submission" date="2021-06" db="EMBL/GenBank/DDBJ databases">
        <title>Microbial metabolic specificity influences pelagic lipid remineralization.</title>
        <authorList>
            <person name="Behrendt L."/>
            <person name="Hunter J.E."/>
            <person name="Alcolombri U."/>
            <person name="Smriga S."/>
            <person name="Mincer T."/>
            <person name="Lowenstein D.P."/>
            <person name="Peaudecerf F.J."/>
            <person name="Fernandez V.I."/>
            <person name="Fredricks H."/>
            <person name="Almblad H."/>
            <person name="Harrison J.J."/>
            <person name="Stocker R."/>
            <person name="Van Mooy B.A.S."/>
        </authorList>
    </citation>
    <scope>NUCLEOTIDE SEQUENCE [LARGE SCALE GENOMIC DNA]</scope>
    <source>
        <strain evidence="4 5">HP15-B</strain>
    </source>
</reference>
<name>A0ABX8IL16_9GAMM</name>
<dbReference type="Pfam" id="PF13487">
    <property type="entry name" value="HD_5"/>
    <property type="match status" value="1"/>
</dbReference>
<gene>
    <name evidence="4" type="ORF">KQ249_01615</name>
</gene>
<dbReference type="PANTHER" id="PTHR45228">
    <property type="entry name" value="CYCLIC DI-GMP PHOSPHODIESTERASE TM_0186-RELATED"/>
    <property type="match status" value="1"/>
</dbReference>
<dbReference type="PANTHER" id="PTHR45228:SF8">
    <property type="entry name" value="TWO-COMPONENT RESPONSE REGULATOR-RELATED"/>
    <property type="match status" value="1"/>
</dbReference>
<dbReference type="SUPFAM" id="SSF52172">
    <property type="entry name" value="CheY-like"/>
    <property type="match status" value="1"/>
</dbReference>
<dbReference type="InterPro" id="IPR011006">
    <property type="entry name" value="CheY-like_superfamily"/>
</dbReference>
<dbReference type="Gene3D" id="1.10.3210.10">
    <property type="entry name" value="Hypothetical protein af1432"/>
    <property type="match status" value="1"/>
</dbReference>
<dbReference type="PROSITE" id="PS51832">
    <property type="entry name" value="HD_GYP"/>
    <property type="match status" value="1"/>
</dbReference>